<dbReference type="RefSeq" id="WP_377045913.1">
    <property type="nucleotide sequence ID" value="NZ_JBHLUN010000013.1"/>
</dbReference>
<dbReference type="PROSITE" id="PS00571">
    <property type="entry name" value="AMIDASES"/>
    <property type="match status" value="1"/>
</dbReference>
<evidence type="ECO:0000259" key="1">
    <source>
        <dbReference type="Pfam" id="PF01425"/>
    </source>
</evidence>
<feature type="domain" description="Amidase" evidence="1">
    <location>
        <begin position="42"/>
        <end position="466"/>
    </location>
</feature>
<sequence length="487" mass="51462">MDMLPPAARDLPGDAAADALANLTLVEAAEAVARGDTTAVALTEACLSRIRRFEPVVNATTWIEPEQALEAAAAADRAQAAGAPLGPLHGVPMAHKDMYYRAGKLSTCGSAIRGDFRPTYTATVLERLDAAGALTLGALNMAEFAQNPTGHNRHFGDCRNPWDTARITGGSSSGSGAAVAARFSFMALGSDTGGSIRLPASACGVVGLKPTQTRVSRHGVMPLSFSCDNVGPLTRTVRDCARVMTVLAGHDPKDPTSAREPVPDYEAALNGDLRGTRIGVPETWFLEGVDAAVMAAFEASLEVLRARGATVTRITLPVMDEVAAYSAVVSRCEGSAIHAQWMRDHPGDYAVHLSGRMFPGYAIPATYYVEALRRRGPVLRAFAGEVFAAVDLLASPTIPGALPTRAETNIDGGDVDNIRRFGLVSWNTRPLNYLGLPSISVPCGFDGNNAPVGLQISGRPFAEARVMQAGDAYQRDTDWHARMPPLG</sequence>
<keyword evidence="3" id="KW-1185">Reference proteome</keyword>
<gene>
    <name evidence="2" type="ORF">ACFFGY_18055</name>
</gene>
<accession>A0ABV6K0Q8</accession>
<dbReference type="InterPro" id="IPR000120">
    <property type="entry name" value="Amidase"/>
</dbReference>
<evidence type="ECO:0000313" key="3">
    <source>
        <dbReference type="Proteomes" id="UP001589865"/>
    </source>
</evidence>
<dbReference type="Proteomes" id="UP001589865">
    <property type="component" value="Unassembled WGS sequence"/>
</dbReference>
<organism evidence="2 3">
    <name type="scientific">Roseomonas elaeocarpi</name>
    <dbReference type="NCBI Taxonomy" id="907779"/>
    <lineage>
        <taxon>Bacteria</taxon>
        <taxon>Pseudomonadati</taxon>
        <taxon>Pseudomonadota</taxon>
        <taxon>Alphaproteobacteria</taxon>
        <taxon>Acetobacterales</taxon>
        <taxon>Roseomonadaceae</taxon>
        <taxon>Roseomonas</taxon>
    </lineage>
</organism>
<protein>
    <submittedName>
        <fullName evidence="2">Amidase</fullName>
    </submittedName>
</protein>
<dbReference type="InterPro" id="IPR023631">
    <property type="entry name" value="Amidase_dom"/>
</dbReference>
<dbReference type="InterPro" id="IPR036928">
    <property type="entry name" value="AS_sf"/>
</dbReference>
<comment type="caution">
    <text evidence="2">The sequence shown here is derived from an EMBL/GenBank/DDBJ whole genome shotgun (WGS) entry which is preliminary data.</text>
</comment>
<proteinExistence type="predicted"/>
<dbReference type="Gene3D" id="3.90.1300.10">
    <property type="entry name" value="Amidase signature (AS) domain"/>
    <property type="match status" value="1"/>
</dbReference>
<dbReference type="InterPro" id="IPR020556">
    <property type="entry name" value="Amidase_CS"/>
</dbReference>
<dbReference type="PANTHER" id="PTHR11895:SF176">
    <property type="entry name" value="AMIDASE AMID-RELATED"/>
    <property type="match status" value="1"/>
</dbReference>
<reference evidence="2 3" key="1">
    <citation type="submission" date="2024-09" db="EMBL/GenBank/DDBJ databases">
        <authorList>
            <person name="Sun Q."/>
            <person name="Mori K."/>
        </authorList>
    </citation>
    <scope>NUCLEOTIDE SEQUENCE [LARGE SCALE GENOMIC DNA]</scope>
    <source>
        <strain evidence="2 3">TBRC 5777</strain>
    </source>
</reference>
<evidence type="ECO:0000313" key="2">
    <source>
        <dbReference type="EMBL" id="MFC0410161.1"/>
    </source>
</evidence>
<dbReference type="PANTHER" id="PTHR11895">
    <property type="entry name" value="TRANSAMIDASE"/>
    <property type="match status" value="1"/>
</dbReference>
<dbReference type="EMBL" id="JBHLUN010000013">
    <property type="protein sequence ID" value="MFC0410161.1"/>
    <property type="molecule type" value="Genomic_DNA"/>
</dbReference>
<dbReference type="SUPFAM" id="SSF75304">
    <property type="entry name" value="Amidase signature (AS) enzymes"/>
    <property type="match status" value="1"/>
</dbReference>
<name>A0ABV6K0Q8_9PROT</name>
<dbReference type="Pfam" id="PF01425">
    <property type="entry name" value="Amidase"/>
    <property type="match status" value="1"/>
</dbReference>